<dbReference type="AlphaFoldDB" id="G6EAZ4"/>
<dbReference type="RefSeq" id="WP_007012430.1">
    <property type="nucleotide sequence ID" value="NZ_AGFM01000018.1"/>
</dbReference>
<comment type="caution">
    <text evidence="2">The sequence shown here is derived from an EMBL/GenBank/DDBJ whole genome shotgun (WGS) entry which is preliminary data.</text>
</comment>
<evidence type="ECO:0000313" key="2">
    <source>
        <dbReference type="EMBL" id="EHJ61461.1"/>
    </source>
</evidence>
<dbReference type="eggNOG" id="COG2334">
    <property type="taxonomic scope" value="Bacteria"/>
</dbReference>
<dbReference type="EMBL" id="AGFM01000018">
    <property type="protein sequence ID" value="EHJ61461.1"/>
    <property type="molecule type" value="Genomic_DNA"/>
</dbReference>
<proteinExistence type="predicted"/>
<dbReference type="PANTHER" id="PTHR11012">
    <property type="entry name" value="PROTEIN KINASE-LIKE DOMAIN-CONTAINING"/>
    <property type="match status" value="1"/>
</dbReference>
<dbReference type="InterPro" id="IPR011009">
    <property type="entry name" value="Kinase-like_dom_sf"/>
</dbReference>
<evidence type="ECO:0000313" key="3">
    <source>
        <dbReference type="Proteomes" id="UP000004030"/>
    </source>
</evidence>
<organism evidence="2 3">
    <name type="scientific">Novosphingobium pentaromativorans US6-1</name>
    <dbReference type="NCBI Taxonomy" id="1088721"/>
    <lineage>
        <taxon>Bacteria</taxon>
        <taxon>Pseudomonadati</taxon>
        <taxon>Pseudomonadota</taxon>
        <taxon>Alphaproteobacteria</taxon>
        <taxon>Sphingomonadales</taxon>
        <taxon>Sphingomonadaceae</taxon>
        <taxon>Novosphingobium</taxon>
    </lineage>
</organism>
<dbReference type="Proteomes" id="UP000004030">
    <property type="component" value="Unassembled WGS sequence"/>
</dbReference>
<dbReference type="SUPFAM" id="SSF56112">
    <property type="entry name" value="Protein kinase-like (PK-like)"/>
    <property type="match status" value="1"/>
</dbReference>
<evidence type="ECO:0000259" key="1">
    <source>
        <dbReference type="SMART" id="SM00587"/>
    </source>
</evidence>
<dbReference type="Gene3D" id="3.90.1200.10">
    <property type="match status" value="1"/>
</dbReference>
<dbReference type="InterPro" id="IPR015897">
    <property type="entry name" value="CHK_kinase-like"/>
</dbReference>
<gene>
    <name evidence="2" type="ORF">NSU_1515</name>
</gene>
<accession>G6EAZ4</accession>
<reference evidence="2 3" key="1">
    <citation type="journal article" date="2012" name="J. Bacteriol.">
        <title>Genome sequence of benzo(a)pyrene-degrading bacterium Novosphingobium pentaromativorans US6-1.</title>
        <authorList>
            <person name="Luo Y.R."/>
            <person name="Kang S.G."/>
            <person name="Kim S.J."/>
            <person name="Kim M.R."/>
            <person name="Li N."/>
            <person name="Lee J.H."/>
            <person name="Kwon K.K."/>
        </authorList>
    </citation>
    <scope>NUCLEOTIDE SEQUENCE [LARGE SCALE GENOMIC DNA]</scope>
    <source>
        <strain evidence="2 3">US6-1</strain>
    </source>
</reference>
<dbReference type="InterPro" id="IPR002575">
    <property type="entry name" value="Aminoglycoside_PTrfase"/>
</dbReference>
<sequence>MALSQGLGRPVRLTGREILESKGPSALKIRMRVETEGDRGDLPEQVCLKGVFDPELSTWLKSGAQQAEAFFYRDIASRLSVRVPRCFYAGYDGKTGAGHIIMEDLVPQGVTFLSAISPYSVEQMRGSLDQLARLHGGTWNADPAAQPWVRSKLAQFADGSIMPPEALGALMADGRAEGLPDRLRDGTAIFDALRALSDREADLPLGFIHGDCHAGNVFEGPEGIGLIDWQVLQRGHWSLDVAYHIAAALEIADRREHERDLLRHYCDRLAQHGGEPLDFEAAFAAYRAAFPYGLLLWGITRRVEPAIVHRFVQRLGTAAADHDSLGLLGV</sequence>
<dbReference type="Pfam" id="PF01636">
    <property type="entry name" value="APH"/>
    <property type="match status" value="1"/>
</dbReference>
<name>G6EAZ4_9SPHN</name>
<dbReference type="PATRIC" id="fig|1088721.3.peg.1496"/>
<dbReference type="STRING" id="1088721.JI59_12590"/>
<keyword evidence="3" id="KW-1185">Reference proteome</keyword>
<dbReference type="SMART" id="SM00587">
    <property type="entry name" value="CHK"/>
    <property type="match status" value="1"/>
</dbReference>
<protein>
    <recommendedName>
        <fullName evidence="1">CHK kinase-like domain-containing protein</fullName>
    </recommendedName>
</protein>
<dbReference type="PANTHER" id="PTHR11012:SF30">
    <property type="entry name" value="PROTEIN KINASE-LIKE DOMAIN-CONTAINING"/>
    <property type="match status" value="1"/>
</dbReference>
<feature type="domain" description="CHK kinase-like" evidence="1">
    <location>
        <begin position="100"/>
        <end position="275"/>
    </location>
</feature>